<dbReference type="AlphaFoldDB" id="A0A1N7M0P1"/>
<keyword evidence="2" id="KW-1133">Transmembrane helix</keyword>
<reference evidence="4" key="1">
    <citation type="submission" date="2017-01" db="EMBL/GenBank/DDBJ databases">
        <authorList>
            <person name="Varghese N."/>
            <person name="Submissions S."/>
        </authorList>
    </citation>
    <scope>NUCLEOTIDE SEQUENCE [LARGE SCALE GENOMIC DNA]</scope>
    <source>
        <strain evidence="4">DSM 18714</strain>
    </source>
</reference>
<keyword evidence="4" id="KW-1185">Reference proteome</keyword>
<dbReference type="Proteomes" id="UP000186098">
    <property type="component" value="Unassembled WGS sequence"/>
</dbReference>
<sequence length="138" mass="14758">MTPDPDRPQTAPPDPSPPDPSTPEEGLPRLVRLYIRNVAVGGILSLVFVGLLLGADVGGLRHLVLHAQGGWIALMMLLVFNAIVFAGVQFAITIMRMAAPEGAGPTGGGKARIGRVARLAERLHPRRAQPVRVEARHR</sequence>
<feature type="transmembrane region" description="Helical" evidence="2">
    <location>
        <begin position="38"/>
        <end position="59"/>
    </location>
</feature>
<dbReference type="EMBL" id="FTOM01000005">
    <property type="protein sequence ID" value="SIS79680.1"/>
    <property type="molecule type" value="Genomic_DNA"/>
</dbReference>
<evidence type="ECO:0000313" key="3">
    <source>
        <dbReference type="EMBL" id="SIS79680.1"/>
    </source>
</evidence>
<protein>
    <submittedName>
        <fullName evidence="3">Uncharacterized protein</fullName>
    </submittedName>
</protein>
<proteinExistence type="predicted"/>
<feature type="transmembrane region" description="Helical" evidence="2">
    <location>
        <begin position="71"/>
        <end position="92"/>
    </location>
</feature>
<dbReference type="STRING" id="407234.SAMN05421795_10527"/>
<evidence type="ECO:0000313" key="4">
    <source>
        <dbReference type="Proteomes" id="UP000186098"/>
    </source>
</evidence>
<feature type="compositionally biased region" description="Pro residues" evidence="1">
    <location>
        <begin position="10"/>
        <end position="21"/>
    </location>
</feature>
<accession>A0A1N7M0P1</accession>
<keyword evidence="2" id="KW-0472">Membrane</keyword>
<feature type="region of interest" description="Disordered" evidence="1">
    <location>
        <begin position="1"/>
        <end position="25"/>
    </location>
</feature>
<name>A0A1N7M0P1_9RHOB</name>
<gene>
    <name evidence="3" type="ORF">SAMN05421795_10527</name>
</gene>
<evidence type="ECO:0000256" key="1">
    <source>
        <dbReference type="SAM" id="MobiDB-lite"/>
    </source>
</evidence>
<evidence type="ECO:0000256" key="2">
    <source>
        <dbReference type="SAM" id="Phobius"/>
    </source>
</evidence>
<organism evidence="3 4">
    <name type="scientific">Phaeovulum vinaykumarii</name>
    <dbReference type="NCBI Taxonomy" id="407234"/>
    <lineage>
        <taxon>Bacteria</taxon>
        <taxon>Pseudomonadati</taxon>
        <taxon>Pseudomonadota</taxon>
        <taxon>Alphaproteobacteria</taxon>
        <taxon>Rhodobacterales</taxon>
        <taxon>Paracoccaceae</taxon>
        <taxon>Phaeovulum</taxon>
    </lineage>
</organism>
<keyword evidence="2" id="KW-0812">Transmembrane</keyword>
<dbReference type="RefSeq" id="WP_328585820.1">
    <property type="nucleotide sequence ID" value="NZ_FTOM01000005.1"/>
</dbReference>